<dbReference type="InterPro" id="IPR036397">
    <property type="entry name" value="RNaseH_sf"/>
</dbReference>
<evidence type="ECO:0000313" key="4">
    <source>
        <dbReference type="EMBL" id="AIZ01620.1"/>
    </source>
</evidence>
<dbReference type="SUPFAM" id="SSF56672">
    <property type="entry name" value="DNA/RNA polymerases"/>
    <property type="match status" value="1"/>
</dbReference>
<organism evidence="4 5">
    <name type="scientific">Vibrio phage J2</name>
    <dbReference type="NCBI Taxonomy" id="1558467"/>
    <lineage>
        <taxon>Viruses</taxon>
        <taxon>Duplodnaviria</taxon>
        <taxon>Heunggongvirae</taxon>
        <taxon>Uroviricota</taxon>
        <taxon>Caudoviricetes</taxon>
        <taxon>Enhodamvirus</taxon>
        <taxon>Enhodamvirus VP2</taxon>
    </lineage>
</organism>
<keyword evidence="4" id="KW-0808">Transferase</keyword>
<dbReference type="Gene3D" id="3.30.70.370">
    <property type="match status" value="1"/>
</dbReference>
<dbReference type="SMART" id="SM00482">
    <property type="entry name" value="POLAc"/>
    <property type="match status" value="1"/>
</dbReference>
<sequence>MRLDWERTGRRMGFIDLTKYEAWAYDTECTGLKYKVDKVFGFSVATPDGQSGYFDIREQPDAVQWLIEQADSYKGTIVCHNASFDYRMSLHSGIKLPLSQIDDTGIRACCINEHESTIFPWTRGKAGDYSLDYLAKKYVGAQKYAEIYDELAAMFGGKATRKTQMPNLYRAPSGLVRKYACPDAELTLELWLEQQELIAKRGLEKIVAFERKVMPTLIRAEARGVRVDLNYAEQAILKMDGVVRENQAKMFQLAGREFNPNSPKQVREVFGAKEERGVWTSRDGTVLERTATGNPCLDADALRAMKDPLAAAVLELRSNIKTKDTFLAKHVVEHSVGGRVYPNINQMKGEDGGTGTGRLSYTGPALQQIPSRNKRIAAIIKPAFLPEEGQLWLDSDMASFEVRIFAHLVAAYNPAIARAYAENPELDLHQWVGDLMGIPRNASYSGQANAKQMNLGMIFNRGDGAVADSLGMPWEWCEFTDKKGDLIRYKKAGPEAKAVIAAYHTQIQGVKTLATRAQKIAEERGWIQTAHGRRLRFPNGYKSYKASGILIQATAADENKENWLRIEDALGSDGSMILNTHDSYSMSVDENWKPIWERVKKAVERQTLRVPLLLEFDGVGKNWAEAKGLIDVH</sequence>
<gene>
    <name evidence="4" type="ORF">J2_0029</name>
</gene>
<accession>A0A0A7HDZ1</accession>
<dbReference type="OrthoDB" id="14842at10239"/>
<dbReference type="InterPro" id="IPR001098">
    <property type="entry name" value="DNA-dir_DNA_pol_A_palm_dom"/>
</dbReference>
<dbReference type="PANTHER" id="PTHR10133">
    <property type="entry name" value="DNA POLYMERASE I"/>
    <property type="match status" value="1"/>
</dbReference>
<dbReference type="InterPro" id="IPR002298">
    <property type="entry name" value="DNA_polymerase_A"/>
</dbReference>
<dbReference type="GO" id="GO:0003887">
    <property type="term" value="F:DNA-directed DNA polymerase activity"/>
    <property type="evidence" value="ECO:0007669"/>
    <property type="project" value="UniProtKB-EC"/>
</dbReference>
<dbReference type="GO" id="GO:0039693">
    <property type="term" value="P:viral DNA genome replication"/>
    <property type="evidence" value="ECO:0007669"/>
    <property type="project" value="UniProtKB-KW"/>
</dbReference>
<name>A0A0A7HDZ1_9CAUD</name>
<dbReference type="GO" id="GO:0003677">
    <property type="term" value="F:DNA binding"/>
    <property type="evidence" value="ECO:0007669"/>
    <property type="project" value="InterPro"/>
</dbReference>
<evidence type="ECO:0000256" key="2">
    <source>
        <dbReference type="ARBA" id="ARBA00023109"/>
    </source>
</evidence>
<dbReference type="InterPro" id="IPR043502">
    <property type="entry name" value="DNA/RNA_pol_sf"/>
</dbReference>
<dbReference type="EMBL" id="KM612264">
    <property type="protein sequence ID" value="AIZ01620.1"/>
    <property type="molecule type" value="Genomic_DNA"/>
</dbReference>
<dbReference type="InterPro" id="IPR002562">
    <property type="entry name" value="3'-5'_exonuclease_dom"/>
</dbReference>
<dbReference type="PANTHER" id="PTHR10133:SF27">
    <property type="entry name" value="DNA POLYMERASE NU"/>
    <property type="match status" value="1"/>
</dbReference>
<dbReference type="GO" id="GO:0006302">
    <property type="term" value="P:double-strand break repair"/>
    <property type="evidence" value="ECO:0007669"/>
    <property type="project" value="TreeGrafter"/>
</dbReference>
<dbReference type="PRINTS" id="PR00868">
    <property type="entry name" value="DNAPOLI"/>
</dbReference>
<evidence type="ECO:0000256" key="1">
    <source>
        <dbReference type="ARBA" id="ARBA00022705"/>
    </source>
</evidence>
<dbReference type="Gene3D" id="3.30.420.10">
    <property type="entry name" value="Ribonuclease H-like superfamily/Ribonuclease H"/>
    <property type="match status" value="1"/>
</dbReference>
<dbReference type="RefSeq" id="YP_009152780.1">
    <property type="nucleotide sequence ID" value="NC_027393.1"/>
</dbReference>
<dbReference type="Pfam" id="PF01612">
    <property type="entry name" value="DNA_pol_A_exo1"/>
    <property type="match status" value="1"/>
</dbReference>
<dbReference type="EC" id="2.7.7.7" evidence="4"/>
<dbReference type="GO" id="GO:0006261">
    <property type="term" value="P:DNA-templated DNA replication"/>
    <property type="evidence" value="ECO:0007669"/>
    <property type="project" value="InterPro"/>
</dbReference>
<keyword evidence="4" id="KW-0548">Nucleotidyltransferase</keyword>
<dbReference type="Pfam" id="PF00476">
    <property type="entry name" value="DNA_pol_A"/>
    <property type="match status" value="1"/>
</dbReference>
<evidence type="ECO:0000313" key="5">
    <source>
        <dbReference type="Proteomes" id="UP000030722"/>
    </source>
</evidence>
<keyword evidence="2" id="KW-1194">Viral DNA replication</keyword>
<dbReference type="Gene3D" id="1.20.1060.10">
    <property type="entry name" value="Taq DNA Polymerase, Chain T, domain 4"/>
    <property type="match status" value="1"/>
</dbReference>
<dbReference type="GO" id="GO:0008408">
    <property type="term" value="F:3'-5' exonuclease activity"/>
    <property type="evidence" value="ECO:0007669"/>
    <property type="project" value="InterPro"/>
</dbReference>
<proteinExistence type="predicted"/>
<dbReference type="InterPro" id="IPR012337">
    <property type="entry name" value="RNaseH-like_sf"/>
</dbReference>
<dbReference type="Proteomes" id="UP000030722">
    <property type="component" value="Genome"/>
</dbReference>
<dbReference type="KEGG" id="vg:24725182"/>
<evidence type="ECO:0000259" key="3">
    <source>
        <dbReference type="SMART" id="SM00482"/>
    </source>
</evidence>
<keyword evidence="1" id="KW-0235">DNA replication</keyword>
<dbReference type="SUPFAM" id="SSF53098">
    <property type="entry name" value="Ribonuclease H-like"/>
    <property type="match status" value="1"/>
</dbReference>
<dbReference type="GeneID" id="24725182"/>
<dbReference type="NCBIfam" id="NF038380">
    <property type="entry name" value="phage_DpoZ_1"/>
    <property type="match status" value="1"/>
</dbReference>
<reference evidence="4 5" key="1">
    <citation type="submission" date="2014-09" db="EMBL/GenBank/DDBJ databases">
        <title>Complete genome sequences of seven Vibrio cholerae phages isolated in China.</title>
        <authorList>
            <person name="Bhandare S.G."/>
            <person name="Warry A."/>
            <person name="Emes R.D."/>
            <person name="Su J."/>
            <person name="Barrow P.A."/>
            <person name="Atterbury R.J."/>
        </authorList>
    </citation>
    <scope>NUCLEOTIDE SEQUENCE [LARGE SCALE GENOMIC DNA]</scope>
</reference>
<dbReference type="Gene3D" id="1.10.150.20">
    <property type="entry name" value="5' to 3' exonuclease, C-terminal subdomain"/>
    <property type="match status" value="1"/>
</dbReference>
<feature type="domain" description="DNA-directed DNA polymerase family A palm" evidence="3">
    <location>
        <begin position="377"/>
        <end position="590"/>
    </location>
</feature>
<protein>
    <submittedName>
        <fullName evidence="4">DNA polymerase I</fullName>
        <ecNumber evidence="4">2.7.7.7</ecNumber>
    </submittedName>
</protein>